<keyword evidence="5" id="KW-0597">Phosphoprotein</keyword>
<evidence type="ECO:0000256" key="11">
    <source>
        <dbReference type="ARBA" id="ARBA00022989"/>
    </source>
</evidence>
<dbReference type="InterPro" id="IPR029016">
    <property type="entry name" value="GAF-like_dom_sf"/>
</dbReference>
<dbReference type="InterPro" id="IPR003594">
    <property type="entry name" value="HATPase_dom"/>
</dbReference>
<dbReference type="InterPro" id="IPR029095">
    <property type="entry name" value="NarX-like_N"/>
</dbReference>
<evidence type="ECO:0000259" key="16">
    <source>
        <dbReference type="PROSITE" id="PS50109"/>
    </source>
</evidence>
<feature type="domain" description="Histidine kinase" evidence="16">
    <location>
        <begin position="441"/>
        <end position="634"/>
    </location>
</feature>
<dbReference type="GO" id="GO:0046983">
    <property type="term" value="F:protein dimerization activity"/>
    <property type="evidence" value="ECO:0007669"/>
    <property type="project" value="UniProtKB-UniRule"/>
</dbReference>
<dbReference type="SUPFAM" id="SSF55781">
    <property type="entry name" value="GAF domain-like"/>
    <property type="match status" value="1"/>
</dbReference>
<keyword evidence="4 14" id="KW-0997">Cell inner membrane</keyword>
<dbReference type="EMBL" id="FOCW01000001">
    <property type="protein sequence ID" value="SEN02566.1"/>
    <property type="molecule type" value="Genomic_DNA"/>
</dbReference>
<keyword evidence="6 14" id="KW-0808">Transferase</keyword>
<dbReference type="PROSITE" id="PS50885">
    <property type="entry name" value="HAMP"/>
    <property type="match status" value="1"/>
</dbReference>
<evidence type="ECO:0000256" key="3">
    <source>
        <dbReference type="ARBA" id="ARBA00022475"/>
    </source>
</evidence>
<keyword evidence="12 14" id="KW-0902">Two-component regulatory system</keyword>
<keyword evidence="19" id="KW-1185">Reference proteome</keyword>
<keyword evidence="3 14" id="KW-1003">Cell membrane</keyword>
<dbReference type="RefSeq" id="WP_091812890.1">
    <property type="nucleotide sequence ID" value="NZ_FOCW01000001.1"/>
</dbReference>
<keyword evidence="10 14" id="KW-0067">ATP-binding</keyword>
<evidence type="ECO:0000256" key="2">
    <source>
        <dbReference type="ARBA" id="ARBA00004429"/>
    </source>
</evidence>
<dbReference type="InterPro" id="IPR003660">
    <property type="entry name" value="HAMP_dom"/>
</dbReference>
<evidence type="ECO:0000256" key="1">
    <source>
        <dbReference type="ARBA" id="ARBA00000085"/>
    </source>
</evidence>
<dbReference type="Pfam" id="PF02518">
    <property type="entry name" value="HATPase_c"/>
    <property type="match status" value="1"/>
</dbReference>
<keyword evidence="8 14" id="KW-0547">Nucleotide-binding</keyword>
<dbReference type="InterPro" id="IPR016380">
    <property type="entry name" value="Sig_transdc_His_kin_NarX/NarQ"/>
</dbReference>
<dbReference type="STRING" id="1121117.SAMN02745977_00194"/>
<dbReference type="SMART" id="SM00304">
    <property type="entry name" value="HAMP"/>
    <property type="match status" value="1"/>
</dbReference>
<dbReference type="PANTHER" id="PTHR24421">
    <property type="entry name" value="NITRATE/NITRITE SENSOR PROTEIN NARX-RELATED"/>
    <property type="match status" value="1"/>
</dbReference>
<feature type="transmembrane region" description="Helical" evidence="15">
    <location>
        <begin position="171"/>
        <end position="194"/>
    </location>
</feature>
<dbReference type="SUPFAM" id="SSF158472">
    <property type="entry name" value="HAMP domain-like"/>
    <property type="match status" value="1"/>
</dbReference>
<evidence type="ECO:0000256" key="8">
    <source>
        <dbReference type="ARBA" id="ARBA00022741"/>
    </source>
</evidence>
<dbReference type="Gene3D" id="1.20.5.1930">
    <property type="match status" value="1"/>
</dbReference>
<evidence type="ECO:0000256" key="7">
    <source>
        <dbReference type="ARBA" id="ARBA00022692"/>
    </source>
</evidence>
<dbReference type="GO" id="GO:0005886">
    <property type="term" value="C:plasma membrane"/>
    <property type="evidence" value="ECO:0007669"/>
    <property type="project" value="UniProtKB-SubCell"/>
</dbReference>
<keyword evidence="7 15" id="KW-0812">Transmembrane</keyword>
<dbReference type="Proteomes" id="UP000199531">
    <property type="component" value="Unassembled WGS sequence"/>
</dbReference>
<dbReference type="InterPro" id="IPR011712">
    <property type="entry name" value="Sig_transdc_His_kin_sub3_dim/P"/>
</dbReference>
<dbReference type="Pfam" id="PF13675">
    <property type="entry name" value="PilJ"/>
    <property type="match status" value="1"/>
</dbReference>
<dbReference type="InterPro" id="IPR005467">
    <property type="entry name" value="His_kinase_dom"/>
</dbReference>
<dbReference type="PANTHER" id="PTHR24421:SF10">
    <property type="entry name" value="NITRATE_NITRITE SENSOR PROTEIN NARQ"/>
    <property type="match status" value="1"/>
</dbReference>
<dbReference type="PIRSF" id="PIRSF003167">
    <property type="entry name" value="STHK_NarX/NarQ"/>
    <property type="match status" value="1"/>
</dbReference>
<dbReference type="OrthoDB" id="9811306at2"/>
<keyword evidence="9 14" id="KW-0418">Kinase</keyword>
<dbReference type="GO" id="GO:0005524">
    <property type="term" value="F:ATP binding"/>
    <property type="evidence" value="ECO:0007669"/>
    <property type="project" value="UniProtKB-UniRule"/>
</dbReference>
<comment type="catalytic activity">
    <reaction evidence="1 14">
        <text>ATP + protein L-histidine = ADP + protein N-phospho-L-histidine.</text>
        <dbReference type="EC" id="2.7.13.3"/>
    </reaction>
</comment>
<dbReference type="InterPro" id="IPR050482">
    <property type="entry name" value="Sensor_HK_TwoCompSys"/>
</dbReference>
<gene>
    <name evidence="18" type="ORF">SAMN02745977_00194</name>
</gene>
<dbReference type="InterPro" id="IPR042295">
    <property type="entry name" value="NarX-like_N_sf"/>
</dbReference>
<dbReference type="Pfam" id="PF13185">
    <property type="entry name" value="GAF_2"/>
    <property type="match status" value="1"/>
</dbReference>
<dbReference type="Gene3D" id="3.30.450.40">
    <property type="match status" value="1"/>
</dbReference>
<evidence type="ECO:0000313" key="19">
    <source>
        <dbReference type="Proteomes" id="UP000199531"/>
    </source>
</evidence>
<dbReference type="SUPFAM" id="SSF55874">
    <property type="entry name" value="ATPase domain of HSP90 chaperone/DNA topoisomerase II/histidine kinase"/>
    <property type="match status" value="1"/>
</dbReference>
<dbReference type="Gene3D" id="3.30.565.10">
    <property type="entry name" value="Histidine kinase-like ATPase, C-terminal domain"/>
    <property type="match status" value="1"/>
</dbReference>
<comment type="subcellular location">
    <subcellularLocation>
        <location evidence="2">Cell inner membrane</location>
        <topology evidence="2">Multi-pass membrane protein</topology>
    </subcellularLocation>
</comment>
<dbReference type="Gene3D" id="1.20.120.960">
    <property type="entry name" value="Histidine kinase NarX, sensor domain"/>
    <property type="match status" value="1"/>
</dbReference>
<dbReference type="InterPro" id="IPR036890">
    <property type="entry name" value="HATPase_C_sf"/>
</dbReference>
<dbReference type="Pfam" id="PF07730">
    <property type="entry name" value="HisKA_3"/>
    <property type="match status" value="1"/>
</dbReference>
<dbReference type="CDD" id="cd06225">
    <property type="entry name" value="HAMP"/>
    <property type="match status" value="1"/>
</dbReference>
<evidence type="ECO:0000256" key="15">
    <source>
        <dbReference type="SAM" id="Phobius"/>
    </source>
</evidence>
<evidence type="ECO:0000256" key="4">
    <source>
        <dbReference type="ARBA" id="ARBA00022519"/>
    </source>
</evidence>
<evidence type="ECO:0000256" key="10">
    <source>
        <dbReference type="ARBA" id="ARBA00022840"/>
    </source>
</evidence>
<proteinExistence type="predicted"/>
<evidence type="ECO:0000256" key="12">
    <source>
        <dbReference type="ARBA" id="ARBA00023012"/>
    </source>
</evidence>
<dbReference type="SMART" id="SM00065">
    <property type="entry name" value="GAF"/>
    <property type="match status" value="1"/>
</dbReference>
<keyword evidence="11 15" id="KW-1133">Transmembrane helix</keyword>
<evidence type="ECO:0000256" key="13">
    <source>
        <dbReference type="ARBA" id="ARBA00023136"/>
    </source>
</evidence>
<dbReference type="EC" id="2.7.13.3" evidence="14"/>
<evidence type="ECO:0000256" key="6">
    <source>
        <dbReference type="ARBA" id="ARBA00022679"/>
    </source>
</evidence>
<dbReference type="CDD" id="cd16917">
    <property type="entry name" value="HATPase_UhpB-NarQ-NarX-like"/>
    <property type="match status" value="1"/>
</dbReference>
<feature type="domain" description="HAMP" evidence="17">
    <location>
        <begin position="190"/>
        <end position="242"/>
    </location>
</feature>
<evidence type="ECO:0000256" key="9">
    <source>
        <dbReference type="ARBA" id="ARBA00022777"/>
    </source>
</evidence>
<evidence type="ECO:0000313" key="18">
    <source>
        <dbReference type="EMBL" id="SEN02566.1"/>
    </source>
</evidence>
<dbReference type="PROSITE" id="PS50109">
    <property type="entry name" value="HIS_KIN"/>
    <property type="match status" value="1"/>
</dbReference>
<evidence type="ECO:0000256" key="5">
    <source>
        <dbReference type="ARBA" id="ARBA00022553"/>
    </source>
</evidence>
<dbReference type="SMART" id="SM00387">
    <property type="entry name" value="HATPase_c"/>
    <property type="match status" value="1"/>
</dbReference>
<name>A0A1H8D5V3_9BURK</name>
<organism evidence="18 19">
    <name type="scientific">Brachymonas denitrificans DSM 15123</name>
    <dbReference type="NCBI Taxonomy" id="1121117"/>
    <lineage>
        <taxon>Bacteria</taxon>
        <taxon>Pseudomonadati</taxon>
        <taxon>Pseudomonadota</taxon>
        <taxon>Betaproteobacteria</taxon>
        <taxon>Burkholderiales</taxon>
        <taxon>Comamonadaceae</taxon>
        <taxon>Brachymonas</taxon>
    </lineage>
</organism>
<evidence type="ECO:0000256" key="14">
    <source>
        <dbReference type="PIRNR" id="PIRNR003167"/>
    </source>
</evidence>
<protein>
    <recommendedName>
        <fullName evidence="14">Sensor protein</fullName>
        <ecNumber evidence="14">2.7.13.3</ecNumber>
    </recommendedName>
</protein>
<feature type="transmembrane region" description="Helical" evidence="15">
    <location>
        <begin position="16"/>
        <end position="37"/>
    </location>
</feature>
<dbReference type="AlphaFoldDB" id="A0A1H8D5V3"/>
<dbReference type="Gene3D" id="6.10.340.10">
    <property type="match status" value="1"/>
</dbReference>
<dbReference type="InterPro" id="IPR003018">
    <property type="entry name" value="GAF"/>
</dbReference>
<evidence type="ECO:0000259" key="17">
    <source>
        <dbReference type="PROSITE" id="PS50885"/>
    </source>
</evidence>
<accession>A0A1H8D5V3</accession>
<dbReference type="CDD" id="cd19408">
    <property type="entry name" value="NarX_NarQ_sensor"/>
    <property type="match status" value="1"/>
</dbReference>
<dbReference type="GO" id="GO:0000155">
    <property type="term" value="F:phosphorelay sensor kinase activity"/>
    <property type="evidence" value="ECO:0007669"/>
    <property type="project" value="UniProtKB-UniRule"/>
</dbReference>
<reference evidence="18 19" key="1">
    <citation type="submission" date="2016-10" db="EMBL/GenBank/DDBJ databases">
        <authorList>
            <person name="de Groot N.N."/>
        </authorList>
    </citation>
    <scope>NUCLEOTIDE SEQUENCE [LARGE SCALE GENOMIC DNA]</scope>
    <source>
        <strain evidence="18 19">DSM 15123</strain>
    </source>
</reference>
<keyword evidence="13 14" id="KW-0472">Membrane</keyword>
<sequence>MNLDQLPSRHSLSTKLLVLSVLWLVVAMISIGFTLLLSWKLEGGAAAINDAGSLRMRTYRTVMLLSQNEPPAVIEEQRTKFQTTLDRLIAGDPARPLFLPDTPEVHAQADWIRNHWQQRMVPLLQPGQLQATGAQTLDREADAFVDGIDRLVQLIEIDNARNTSMLRVFQLVLIGMATVGALSMMYLLYLLVILPVNQLHQGMQRLSQGDLGSRVELDTQDEFGALSEGFNQMAGRLQGLVHTMEQKVAAKTQELESNNRQLAALYQVTTFLHQSHDLEDTCEGFLKQVMQLTGATAGAVRLLDSERGKIDAVVQVGLPDALLTQQECSRVNACYCGQSVQSGETVLRRIDRTEHQVPLIPSLPCQNAGFDAVTVFQIRANQQDLGIFTLFFRDGEQPGAETQQLLEALGSHLGVAIANTRLAASDRQLAVMEERNLMAQGLHDSIAQSLSFLNLQVQMLEAAVAAGEREQAQENLAFIRAGVQESYEDVRELLLNFRVRISKQELPEAVRSLLARFESQTGVHTTLRMEGEGLPLDPQQQLQVIFILQEALSNVRKHAQASAVAVAIRNEDDFVMTITDNGRGIDADEMEERRAHHVGLSIMQERAHRIHASVTIHRQAEGGTQVSLLLPQNQRIAT</sequence>
<dbReference type="Pfam" id="PF00672">
    <property type="entry name" value="HAMP"/>
    <property type="match status" value="1"/>
</dbReference>